<dbReference type="PANTHER" id="PTHR43214:SF43">
    <property type="entry name" value="TWO-COMPONENT RESPONSE REGULATOR"/>
    <property type="match status" value="1"/>
</dbReference>
<protein>
    <submittedName>
        <fullName evidence="6">Response regulator transcription factor</fullName>
    </submittedName>
</protein>
<dbReference type="Pfam" id="PF00072">
    <property type="entry name" value="Response_reg"/>
    <property type="match status" value="1"/>
</dbReference>
<dbReference type="EMBL" id="JAAKYA010000011">
    <property type="protein sequence ID" value="NGO38108.1"/>
    <property type="molecule type" value="Genomic_DNA"/>
</dbReference>
<dbReference type="CDD" id="cd06170">
    <property type="entry name" value="LuxR_C_like"/>
    <property type="match status" value="1"/>
</dbReference>
<dbReference type="GO" id="GO:0003677">
    <property type="term" value="F:DNA binding"/>
    <property type="evidence" value="ECO:0007669"/>
    <property type="project" value="UniProtKB-KW"/>
</dbReference>
<dbReference type="AlphaFoldDB" id="A0A6M1RDC4"/>
<dbReference type="InterPro" id="IPR011006">
    <property type="entry name" value="CheY-like_superfamily"/>
</dbReference>
<dbReference type="PANTHER" id="PTHR43214">
    <property type="entry name" value="TWO-COMPONENT RESPONSE REGULATOR"/>
    <property type="match status" value="1"/>
</dbReference>
<dbReference type="CDD" id="cd17535">
    <property type="entry name" value="REC_NarL-like"/>
    <property type="match status" value="1"/>
</dbReference>
<proteinExistence type="predicted"/>
<dbReference type="GO" id="GO:0006355">
    <property type="term" value="P:regulation of DNA-templated transcription"/>
    <property type="evidence" value="ECO:0007669"/>
    <property type="project" value="InterPro"/>
</dbReference>
<dbReference type="PRINTS" id="PR00038">
    <property type="entry name" value="HTHLUXR"/>
</dbReference>
<dbReference type="Proteomes" id="UP000477311">
    <property type="component" value="Unassembled WGS sequence"/>
</dbReference>
<dbReference type="InterPro" id="IPR039420">
    <property type="entry name" value="WalR-like"/>
</dbReference>
<evidence type="ECO:0000259" key="5">
    <source>
        <dbReference type="PROSITE" id="PS50110"/>
    </source>
</evidence>
<evidence type="ECO:0000259" key="4">
    <source>
        <dbReference type="PROSITE" id="PS50043"/>
    </source>
</evidence>
<dbReference type="SMART" id="SM00421">
    <property type="entry name" value="HTH_LUXR"/>
    <property type="match status" value="1"/>
</dbReference>
<comment type="caution">
    <text evidence="6">The sequence shown here is derived from an EMBL/GenBank/DDBJ whole genome shotgun (WGS) entry which is preliminary data.</text>
</comment>
<reference evidence="6 7" key="1">
    <citation type="submission" date="2020-02" db="EMBL/GenBank/DDBJ databases">
        <title>Draft genome sequence of Limisphaera ngatamarikiensis NGM72.4T, a thermophilic Verrucomicrobia grouped in subdivision 3.</title>
        <authorList>
            <person name="Carere C.R."/>
            <person name="Steen J."/>
            <person name="Hugenholtz P."/>
            <person name="Stott M.B."/>
        </authorList>
    </citation>
    <scope>NUCLEOTIDE SEQUENCE [LARGE SCALE GENOMIC DNA]</scope>
    <source>
        <strain evidence="6 7">NGM72.4</strain>
    </source>
</reference>
<dbReference type="SUPFAM" id="SSF52172">
    <property type="entry name" value="CheY-like"/>
    <property type="match status" value="1"/>
</dbReference>
<accession>A0A6M1RDC4</accession>
<dbReference type="GO" id="GO:0000160">
    <property type="term" value="P:phosphorelay signal transduction system"/>
    <property type="evidence" value="ECO:0007669"/>
    <property type="project" value="InterPro"/>
</dbReference>
<dbReference type="PROSITE" id="PS50110">
    <property type="entry name" value="RESPONSE_REGULATORY"/>
    <property type="match status" value="1"/>
</dbReference>
<gene>
    <name evidence="6" type="ORF">G4L39_01675</name>
</gene>
<dbReference type="SMART" id="SM00448">
    <property type="entry name" value="REC"/>
    <property type="match status" value="1"/>
</dbReference>
<organism evidence="6 7">
    <name type="scientific">Limisphaera ngatamarikiensis</name>
    <dbReference type="NCBI Taxonomy" id="1324935"/>
    <lineage>
        <taxon>Bacteria</taxon>
        <taxon>Pseudomonadati</taxon>
        <taxon>Verrucomicrobiota</taxon>
        <taxon>Verrucomicrobiia</taxon>
        <taxon>Limisphaerales</taxon>
        <taxon>Limisphaeraceae</taxon>
        <taxon>Limisphaera</taxon>
    </lineage>
</organism>
<dbReference type="Pfam" id="PF00196">
    <property type="entry name" value="GerE"/>
    <property type="match status" value="1"/>
</dbReference>
<evidence type="ECO:0000256" key="3">
    <source>
        <dbReference type="PROSITE-ProRule" id="PRU00169"/>
    </source>
</evidence>
<dbReference type="PROSITE" id="PS50043">
    <property type="entry name" value="HTH_LUXR_2"/>
    <property type="match status" value="1"/>
</dbReference>
<keyword evidence="1 3" id="KW-0597">Phosphoprotein</keyword>
<feature type="modified residue" description="4-aspartylphosphate" evidence="3">
    <location>
        <position position="63"/>
    </location>
</feature>
<feature type="domain" description="HTH luxR-type" evidence="4">
    <location>
        <begin position="152"/>
        <end position="217"/>
    </location>
</feature>
<keyword evidence="2" id="KW-0238">DNA-binding</keyword>
<dbReference type="InterPro" id="IPR000792">
    <property type="entry name" value="Tscrpt_reg_LuxR_C"/>
</dbReference>
<sequence length="226" mass="25015">MPAKRASEKAIRVLLVDDHPVVRRGLAACLAEHPQLRVVGEAADGHEAVREAGRLRPDLMLVDINMPGLDGLQVCEAVRQSAPETRVVILSVHNRPDYIERALAAGARGYLLKDIPPAQLTDALIRIHAGEVVLSPQVTQTAVTQWMRHQGRARRSTNLSRREQEVLALIAQGLTNKEIAQRLGVSVRTVETHRERIMNKLNLRTVAALTRYAIAEGLVPLQENRT</sequence>
<dbReference type="PROSITE" id="PS00622">
    <property type="entry name" value="HTH_LUXR_1"/>
    <property type="match status" value="1"/>
</dbReference>
<keyword evidence="7" id="KW-1185">Reference proteome</keyword>
<dbReference type="RefSeq" id="WP_165105426.1">
    <property type="nucleotide sequence ID" value="NZ_JAAKYA010000011.1"/>
</dbReference>
<evidence type="ECO:0000256" key="2">
    <source>
        <dbReference type="ARBA" id="ARBA00023125"/>
    </source>
</evidence>
<dbReference type="Gene3D" id="3.40.50.2300">
    <property type="match status" value="1"/>
</dbReference>
<evidence type="ECO:0000313" key="7">
    <source>
        <dbReference type="Proteomes" id="UP000477311"/>
    </source>
</evidence>
<feature type="domain" description="Response regulatory" evidence="5">
    <location>
        <begin position="12"/>
        <end position="128"/>
    </location>
</feature>
<evidence type="ECO:0000313" key="6">
    <source>
        <dbReference type="EMBL" id="NGO38108.1"/>
    </source>
</evidence>
<name>A0A6M1RDC4_9BACT</name>
<evidence type="ECO:0000256" key="1">
    <source>
        <dbReference type="ARBA" id="ARBA00022553"/>
    </source>
</evidence>
<dbReference type="InterPro" id="IPR058245">
    <property type="entry name" value="NreC/VraR/RcsB-like_REC"/>
</dbReference>
<dbReference type="InterPro" id="IPR001789">
    <property type="entry name" value="Sig_transdc_resp-reg_receiver"/>
</dbReference>